<evidence type="ECO:0000313" key="3">
    <source>
        <dbReference type="Proteomes" id="UP000001072"/>
    </source>
</evidence>
<dbReference type="OrthoDB" id="2512469at2759"/>
<feature type="region of interest" description="Disordered" evidence="1">
    <location>
        <begin position="1"/>
        <end position="84"/>
    </location>
</feature>
<evidence type="ECO:0000256" key="1">
    <source>
        <dbReference type="SAM" id="MobiDB-lite"/>
    </source>
</evidence>
<evidence type="ECO:0000313" key="2">
    <source>
        <dbReference type="EMBL" id="EGG13107.1"/>
    </source>
</evidence>
<dbReference type="InParanoid" id="F4R3U1"/>
<dbReference type="VEuPathDB" id="FungiDB:MELLADRAFT_70449"/>
<gene>
    <name evidence="2" type="ORF">MELLADRAFT_70449</name>
</gene>
<keyword evidence="3" id="KW-1185">Reference proteome</keyword>
<protein>
    <submittedName>
        <fullName evidence="2">Uncharacterized protein</fullName>
    </submittedName>
</protein>
<feature type="compositionally biased region" description="Polar residues" evidence="1">
    <location>
        <begin position="40"/>
        <end position="49"/>
    </location>
</feature>
<dbReference type="EMBL" id="GL883090">
    <property type="protein sequence ID" value="EGG13107.1"/>
    <property type="molecule type" value="Genomic_DNA"/>
</dbReference>
<dbReference type="RefSeq" id="XP_007404045.1">
    <property type="nucleotide sequence ID" value="XM_007403983.1"/>
</dbReference>
<accession>F4R3U1</accession>
<feature type="compositionally biased region" description="Pro residues" evidence="1">
    <location>
        <begin position="1"/>
        <end position="10"/>
    </location>
</feature>
<name>F4R3U1_MELLP</name>
<sequence length="84" mass="9023">MPSRPVPPTMPEEEELASKTNRRLTQKDPKSLWKALKKSTIGSGSSKPNSVDLMGPPTESLDKSLGRATAGGGMRYPTANRPAM</sequence>
<reference evidence="3" key="1">
    <citation type="journal article" date="2011" name="Proc. Natl. Acad. Sci. U.S.A.">
        <title>Obligate biotrophy features unraveled by the genomic analysis of rust fungi.</title>
        <authorList>
            <person name="Duplessis S."/>
            <person name="Cuomo C.A."/>
            <person name="Lin Y.-C."/>
            <person name="Aerts A."/>
            <person name="Tisserant E."/>
            <person name="Veneault-Fourrey C."/>
            <person name="Joly D.L."/>
            <person name="Hacquard S."/>
            <person name="Amselem J."/>
            <person name="Cantarel B.L."/>
            <person name="Chiu R."/>
            <person name="Coutinho P.M."/>
            <person name="Feau N."/>
            <person name="Field M."/>
            <person name="Frey P."/>
            <person name="Gelhaye E."/>
            <person name="Goldberg J."/>
            <person name="Grabherr M.G."/>
            <person name="Kodira C.D."/>
            <person name="Kohler A."/>
            <person name="Kuees U."/>
            <person name="Lindquist E.A."/>
            <person name="Lucas S.M."/>
            <person name="Mago R."/>
            <person name="Mauceli E."/>
            <person name="Morin E."/>
            <person name="Murat C."/>
            <person name="Pangilinan J.L."/>
            <person name="Park R."/>
            <person name="Pearson M."/>
            <person name="Quesneville H."/>
            <person name="Rouhier N."/>
            <person name="Sakthikumar S."/>
            <person name="Salamov A.A."/>
            <person name="Schmutz J."/>
            <person name="Selles B."/>
            <person name="Shapiro H."/>
            <person name="Tanguay P."/>
            <person name="Tuskan G.A."/>
            <person name="Henrissat B."/>
            <person name="Van de Peer Y."/>
            <person name="Rouze P."/>
            <person name="Ellis J.G."/>
            <person name="Dodds P.N."/>
            <person name="Schein J.E."/>
            <person name="Zhong S."/>
            <person name="Hamelin R.C."/>
            <person name="Grigoriev I.V."/>
            <person name="Szabo L.J."/>
            <person name="Martin F."/>
        </authorList>
    </citation>
    <scope>NUCLEOTIDE SEQUENCE [LARGE SCALE GENOMIC DNA]</scope>
    <source>
        <strain evidence="3">98AG31 / pathotype 3-4-7</strain>
    </source>
</reference>
<proteinExistence type="predicted"/>
<dbReference type="KEGG" id="mlr:MELLADRAFT_70449"/>
<dbReference type="AlphaFoldDB" id="F4R3U1"/>
<organism evidence="3">
    <name type="scientific">Melampsora larici-populina (strain 98AG31 / pathotype 3-4-7)</name>
    <name type="common">Poplar leaf rust fungus</name>
    <dbReference type="NCBI Taxonomy" id="747676"/>
    <lineage>
        <taxon>Eukaryota</taxon>
        <taxon>Fungi</taxon>
        <taxon>Dikarya</taxon>
        <taxon>Basidiomycota</taxon>
        <taxon>Pucciniomycotina</taxon>
        <taxon>Pucciniomycetes</taxon>
        <taxon>Pucciniales</taxon>
        <taxon>Melampsoraceae</taxon>
        <taxon>Melampsora</taxon>
    </lineage>
</organism>
<dbReference type="Proteomes" id="UP000001072">
    <property type="component" value="Unassembled WGS sequence"/>
</dbReference>
<dbReference type="GeneID" id="18931529"/>
<dbReference type="HOGENOM" id="CLU_2527938_0_0_1"/>